<dbReference type="EMBL" id="LLZS01000003">
    <property type="protein sequence ID" value="KUR72124.1"/>
    <property type="molecule type" value="Genomic_DNA"/>
</dbReference>
<reference evidence="1 2" key="1">
    <citation type="submission" date="2015-10" db="EMBL/GenBank/DDBJ databases">
        <title>Draft genome sequence of Novosphingobium fuchskuhlense DSM 25065 isolated from a surface water sample of the southwest basin of Lake Grosse Fuchskuhle.</title>
        <authorList>
            <person name="Ruckert C."/>
            <person name="Winkler A."/>
            <person name="Glaeser J."/>
            <person name="Grossart H.-P."/>
            <person name="Kalinowski J."/>
            <person name="Glaeser S."/>
        </authorList>
    </citation>
    <scope>NUCLEOTIDE SEQUENCE [LARGE SCALE GENOMIC DNA]</scope>
    <source>
        <strain evidence="1 2">FNE08-7</strain>
    </source>
</reference>
<gene>
    <name evidence="1" type="ORF">AQZ52_02110</name>
</gene>
<dbReference type="InterPro" id="IPR046734">
    <property type="entry name" value="DUF6626"/>
</dbReference>
<name>A0A124JVC1_9SPHN</name>
<evidence type="ECO:0000313" key="1">
    <source>
        <dbReference type="EMBL" id="KUR72124.1"/>
    </source>
</evidence>
<dbReference type="Pfam" id="PF20331">
    <property type="entry name" value="DUF6626"/>
    <property type="match status" value="1"/>
</dbReference>
<keyword evidence="2" id="KW-1185">Reference proteome</keyword>
<evidence type="ECO:0000313" key="2">
    <source>
        <dbReference type="Proteomes" id="UP000058012"/>
    </source>
</evidence>
<proteinExistence type="predicted"/>
<dbReference type="AlphaFoldDB" id="A0A124JVC1"/>
<dbReference type="Proteomes" id="UP000058012">
    <property type="component" value="Unassembled WGS sequence"/>
</dbReference>
<sequence length="99" mass="11488">MDKTVLNEVFELLRTIKAVDSESEFSRDWLGRGECYLRTLRFKKAKPSVATIAICASKLQHYGNQLVHDGKHHWIGERFLTLSQECHAQINQQSMAKWL</sequence>
<comment type="caution">
    <text evidence="1">The sequence shown here is derived from an EMBL/GenBank/DDBJ whole genome shotgun (WGS) entry which is preliminary data.</text>
</comment>
<protein>
    <submittedName>
        <fullName evidence="1">Uncharacterized protein</fullName>
    </submittedName>
</protein>
<accession>A0A124JVC1</accession>
<organism evidence="1 2">
    <name type="scientific">Novosphingobium fuchskuhlense</name>
    <dbReference type="NCBI Taxonomy" id="1117702"/>
    <lineage>
        <taxon>Bacteria</taxon>
        <taxon>Pseudomonadati</taxon>
        <taxon>Pseudomonadota</taxon>
        <taxon>Alphaproteobacteria</taxon>
        <taxon>Sphingomonadales</taxon>
        <taxon>Sphingomonadaceae</taxon>
        <taxon>Novosphingobium</taxon>
    </lineage>
</organism>
<dbReference type="OrthoDB" id="7872252at2"/>